<evidence type="ECO:0000256" key="1">
    <source>
        <dbReference type="ARBA" id="ARBA00004141"/>
    </source>
</evidence>
<evidence type="ECO:0000256" key="5">
    <source>
        <dbReference type="ARBA" id="ARBA00022729"/>
    </source>
</evidence>
<evidence type="ECO:0000256" key="10">
    <source>
        <dbReference type="ARBA" id="ARBA00023180"/>
    </source>
</evidence>
<evidence type="ECO:0000256" key="2">
    <source>
        <dbReference type="ARBA" id="ARBA00008685"/>
    </source>
</evidence>
<evidence type="ECO:0000256" key="7">
    <source>
        <dbReference type="ARBA" id="ARBA00023065"/>
    </source>
</evidence>
<dbReference type="CDD" id="cd19990">
    <property type="entry name" value="PBP1_GABAb_receptor_plant"/>
    <property type="match status" value="1"/>
</dbReference>
<proteinExistence type="inferred from homology"/>
<comment type="similarity">
    <text evidence="2 13">Belongs to the glutamate-gated ion channel (TC 1.A.10.1) family.</text>
</comment>
<dbReference type="Pfam" id="PF00060">
    <property type="entry name" value="Lig_chan"/>
    <property type="match status" value="1"/>
</dbReference>
<feature type="transmembrane region" description="Helical" evidence="15">
    <location>
        <begin position="558"/>
        <end position="578"/>
    </location>
</feature>
<dbReference type="Gene3D" id="1.10.287.70">
    <property type="match status" value="1"/>
</dbReference>
<evidence type="ECO:0000313" key="18">
    <source>
        <dbReference type="EMBL" id="KAK6934203.1"/>
    </source>
</evidence>
<evidence type="ECO:0000256" key="14">
    <source>
        <dbReference type="PIRSR" id="PIRSR037090-50"/>
    </source>
</evidence>
<dbReference type="InterPro" id="IPR044440">
    <property type="entry name" value="GABAb_receptor_plant_PBP1"/>
</dbReference>
<accession>A0AAN8ZHJ5</accession>
<dbReference type="GO" id="GO:0015276">
    <property type="term" value="F:ligand-gated monoatomic ion channel activity"/>
    <property type="evidence" value="ECO:0007669"/>
    <property type="project" value="InterPro"/>
</dbReference>
<dbReference type="Gene3D" id="3.40.50.2300">
    <property type="match status" value="2"/>
</dbReference>
<comment type="subcellular location">
    <subcellularLocation>
        <location evidence="1">Membrane</location>
        <topology evidence="1">Multi-pass membrane protein</topology>
    </subcellularLocation>
</comment>
<dbReference type="Gene3D" id="3.40.190.10">
    <property type="entry name" value="Periplasmic binding protein-like II"/>
    <property type="match status" value="3"/>
</dbReference>
<dbReference type="PIRSF" id="PIRSF037090">
    <property type="entry name" value="Iontro_Glu-like_rcpt_pln"/>
    <property type="match status" value="1"/>
</dbReference>
<reference evidence="18 19" key="1">
    <citation type="submission" date="2023-12" db="EMBL/GenBank/DDBJ databases">
        <title>A high-quality genome assembly for Dillenia turbinata (Dilleniales).</title>
        <authorList>
            <person name="Chanderbali A."/>
        </authorList>
    </citation>
    <scope>NUCLEOTIDE SEQUENCE [LARGE SCALE GENOMIC DNA]</scope>
    <source>
        <strain evidence="18">LSX21</strain>
        <tissue evidence="18">Leaf</tissue>
    </source>
</reference>
<dbReference type="FunFam" id="1.10.287.70:FF:000172">
    <property type="entry name" value="Glutamate receptor"/>
    <property type="match status" value="1"/>
</dbReference>
<evidence type="ECO:0000256" key="8">
    <source>
        <dbReference type="ARBA" id="ARBA00023136"/>
    </source>
</evidence>
<evidence type="ECO:0000256" key="9">
    <source>
        <dbReference type="ARBA" id="ARBA00023170"/>
    </source>
</evidence>
<keyword evidence="3 13" id="KW-0813">Transport</keyword>
<dbReference type="InterPro" id="IPR015683">
    <property type="entry name" value="Ionotropic_Glu_rcpt"/>
</dbReference>
<keyword evidence="8 13" id="KW-0472">Membrane</keyword>
<evidence type="ECO:0000256" key="3">
    <source>
        <dbReference type="ARBA" id="ARBA00022448"/>
    </source>
</evidence>
<keyword evidence="5 16" id="KW-0732">Signal</keyword>
<keyword evidence="7 13" id="KW-0406">Ion transport</keyword>
<evidence type="ECO:0000256" key="13">
    <source>
        <dbReference type="PIRNR" id="PIRNR037090"/>
    </source>
</evidence>
<keyword evidence="10" id="KW-0325">Glycoprotein</keyword>
<comment type="caution">
    <text evidence="18">The sequence shown here is derived from an EMBL/GenBank/DDBJ whole genome shotgun (WGS) entry which is preliminary data.</text>
</comment>
<sequence>MGTLRFLLCAFVSLVFLFSSKAKSGVKEDVIGAIIDTSSRVGKEESLAMEMAVEDFNNHFNHTLHLIVKDCQSQPLQAALIAVDLIETERVKAILGPNSWEEAKLVAEIGSRTQTPVLSFDETTPNWAIDKWPFLIQASSDQSIQMKAIAAIVQSWKWREVTLLYEDVDSYANGVFPYLSDALYAVDVMIAELVAFPPANSPSPLLFDALMNLRERQCRVFILHSSLELALKIFETAKKMEMMEKDFVWIVTHSISSMVHSIDHVNISYMQGGLGVKSFFSNSGDYYKLFYKRFSKRFQARHPHEENHEPGIFAVQAYDAVWTVGLASMGGSGSISTDMRGQHLLEKILESDFNGLTSQIQFINHKLPATKIFGVINIVGRSYRELGFWSENMGFMEPVEMGAKNFSSMENLELVIWPKGPKTTPKGWTLPSSSNATLRIGVPTSTFKQFVTVEKDNSPSQGNNYTGYAIEVFKAAIDYLPYPLPYEFVNFTGTYDDLVQKVYLKEFDAIVGDVAITSKRYKWAEFSHPYTEPGLVLVSPVQLQTSHKAWLFMRPFTITMWLLTGIINVFNGFVVWLIERNHCPELKGPLVNQIGTLLWLAFNTLFSLHGEKLHSNLSRMAMVVWLFVALVMTRSYTATLTSMLTLQKFEATVKDVEVLKATKAPVGFGKGSYVKGYLTDVMGFDSYLMQCKTPEEYEQAFRNQSIKAAFMEAPLAKVFLAKYCKGYTQSGPSFKVGGFGYAFPRGSQLVPDISEEILKLSEQGILRGLENGMIASETCVDEDLIKDRSSLSPNSFWVLFTISVGSSTMALIIYVIHKLNSKELMVECLTIWVFISAVIKHRWHQRRQLPIKVSDPEMRPKAEICPSRSTFAIQGLEMH</sequence>
<keyword evidence="4 15" id="KW-0812">Transmembrane</keyword>
<evidence type="ECO:0000256" key="16">
    <source>
        <dbReference type="SAM" id="SignalP"/>
    </source>
</evidence>
<dbReference type="FunFam" id="3.40.50.2300:FF:000188">
    <property type="entry name" value="Glutamate receptor"/>
    <property type="match status" value="1"/>
</dbReference>
<dbReference type="PANTHER" id="PTHR18966">
    <property type="entry name" value="IONOTROPIC GLUTAMATE RECEPTOR"/>
    <property type="match status" value="1"/>
</dbReference>
<keyword evidence="19" id="KW-1185">Reference proteome</keyword>
<dbReference type="InterPro" id="IPR028082">
    <property type="entry name" value="Peripla_BP_I"/>
</dbReference>
<name>A0AAN8ZHJ5_9MAGN</name>
<feature type="transmembrane region" description="Helical" evidence="15">
    <location>
        <begin position="796"/>
        <end position="817"/>
    </location>
</feature>
<keyword evidence="6 15" id="KW-1133">Transmembrane helix</keyword>
<keyword evidence="14" id="KW-1015">Disulfide bond</keyword>
<evidence type="ECO:0000256" key="11">
    <source>
        <dbReference type="ARBA" id="ARBA00023286"/>
    </source>
</evidence>
<dbReference type="CDD" id="cd13686">
    <property type="entry name" value="GluR_Plant"/>
    <property type="match status" value="1"/>
</dbReference>
<keyword evidence="12 13" id="KW-0407">Ion channel</keyword>
<dbReference type="Pfam" id="PF01094">
    <property type="entry name" value="ANF_receptor"/>
    <property type="match status" value="1"/>
</dbReference>
<feature type="signal peptide" evidence="16">
    <location>
        <begin position="1"/>
        <end position="22"/>
    </location>
</feature>
<dbReference type="SMART" id="SM00079">
    <property type="entry name" value="PBPe"/>
    <property type="match status" value="1"/>
</dbReference>
<dbReference type="InterPro" id="IPR017103">
    <property type="entry name" value="Iontropic_Glu_rcpt_pln"/>
</dbReference>
<dbReference type="SUPFAM" id="SSF53822">
    <property type="entry name" value="Periplasmic binding protein-like I"/>
    <property type="match status" value="1"/>
</dbReference>
<gene>
    <name evidence="18" type="ORF">RJ641_034358</name>
</gene>
<evidence type="ECO:0000313" key="19">
    <source>
        <dbReference type="Proteomes" id="UP001370490"/>
    </source>
</evidence>
<comment type="function">
    <text evidence="13">Glutamate-gated receptor that probably acts as non-selective cation channel.</text>
</comment>
<evidence type="ECO:0000256" key="4">
    <source>
        <dbReference type="ARBA" id="ARBA00022692"/>
    </source>
</evidence>
<dbReference type="Proteomes" id="UP001370490">
    <property type="component" value="Unassembled WGS sequence"/>
</dbReference>
<evidence type="ECO:0000259" key="17">
    <source>
        <dbReference type="SMART" id="SM00079"/>
    </source>
</evidence>
<dbReference type="AlphaFoldDB" id="A0AAN8ZHJ5"/>
<dbReference type="EMBL" id="JBAMMX010000008">
    <property type="protein sequence ID" value="KAK6934203.1"/>
    <property type="molecule type" value="Genomic_DNA"/>
</dbReference>
<organism evidence="18 19">
    <name type="scientific">Dillenia turbinata</name>
    <dbReference type="NCBI Taxonomy" id="194707"/>
    <lineage>
        <taxon>Eukaryota</taxon>
        <taxon>Viridiplantae</taxon>
        <taxon>Streptophyta</taxon>
        <taxon>Embryophyta</taxon>
        <taxon>Tracheophyta</taxon>
        <taxon>Spermatophyta</taxon>
        <taxon>Magnoliopsida</taxon>
        <taxon>eudicotyledons</taxon>
        <taxon>Gunneridae</taxon>
        <taxon>Pentapetalae</taxon>
        <taxon>Dilleniales</taxon>
        <taxon>Dilleniaceae</taxon>
        <taxon>Dillenia</taxon>
    </lineage>
</organism>
<dbReference type="InterPro" id="IPR001828">
    <property type="entry name" value="ANF_lig-bd_rcpt"/>
</dbReference>
<dbReference type="FunFam" id="3.40.190.10:FF:000054">
    <property type="entry name" value="Glutamate receptor"/>
    <property type="match status" value="1"/>
</dbReference>
<keyword evidence="11 13" id="KW-1071">Ligand-gated ion channel</keyword>
<feature type="chain" id="PRO_5043045594" description="Glutamate receptor" evidence="16">
    <location>
        <begin position="23"/>
        <end position="879"/>
    </location>
</feature>
<protein>
    <recommendedName>
        <fullName evidence="13">Glutamate receptor</fullName>
    </recommendedName>
</protein>
<dbReference type="GO" id="GO:0016020">
    <property type="term" value="C:membrane"/>
    <property type="evidence" value="ECO:0007669"/>
    <property type="project" value="UniProtKB-SubCell"/>
</dbReference>
<feature type="transmembrane region" description="Helical" evidence="15">
    <location>
        <begin position="590"/>
        <end position="608"/>
    </location>
</feature>
<feature type="transmembrane region" description="Helical" evidence="15">
    <location>
        <begin position="620"/>
        <end position="637"/>
    </location>
</feature>
<feature type="domain" description="Ionotropic glutamate receptor C-terminal" evidence="17">
    <location>
        <begin position="439"/>
        <end position="776"/>
    </location>
</feature>
<evidence type="ECO:0000256" key="15">
    <source>
        <dbReference type="SAM" id="Phobius"/>
    </source>
</evidence>
<feature type="disulfide bond" evidence="14">
    <location>
        <begin position="724"/>
        <end position="779"/>
    </location>
</feature>
<dbReference type="InterPro" id="IPR001320">
    <property type="entry name" value="Iontro_rcpt_C"/>
</dbReference>
<evidence type="ECO:0000256" key="12">
    <source>
        <dbReference type="ARBA" id="ARBA00023303"/>
    </source>
</evidence>
<dbReference type="SUPFAM" id="SSF53850">
    <property type="entry name" value="Periplasmic binding protein-like II"/>
    <property type="match status" value="1"/>
</dbReference>
<evidence type="ECO:0000256" key="6">
    <source>
        <dbReference type="ARBA" id="ARBA00022989"/>
    </source>
</evidence>
<keyword evidence="9 13" id="KW-0675">Receptor</keyword>